<name>A0A1F8AS63_9BACT</name>
<dbReference type="AlphaFoldDB" id="A0A1F8AS63"/>
<dbReference type="Proteomes" id="UP000178603">
    <property type="component" value="Unassembled WGS sequence"/>
</dbReference>
<evidence type="ECO:0000313" key="2">
    <source>
        <dbReference type="Proteomes" id="UP000178603"/>
    </source>
</evidence>
<proteinExistence type="predicted"/>
<organism evidence="1 2">
    <name type="scientific">Candidatus Woesebacteria bacterium RIFCSPHIGHO2_12_FULL_41_24</name>
    <dbReference type="NCBI Taxonomy" id="1802510"/>
    <lineage>
        <taxon>Bacteria</taxon>
        <taxon>Candidatus Woeseibacteriota</taxon>
    </lineage>
</organism>
<accession>A0A1F8AS63</accession>
<protein>
    <submittedName>
        <fullName evidence="1">Uncharacterized protein</fullName>
    </submittedName>
</protein>
<sequence length="119" mass="13965">MLSSEIHSGRKRKVDRKNSSDPLVELVLLEKTDDKWKNYWLPHFQIDLDTFLHGDEIEKLITETFQGKVKPYRLIETNGFIALVRARLGVISGVNINLDMGFEGRMTRHHRMKFLKQLD</sequence>
<reference evidence="1 2" key="1">
    <citation type="journal article" date="2016" name="Nat. Commun.">
        <title>Thousands of microbial genomes shed light on interconnected biogeochemical processes in an aquifer system.</title>
        <authorList>
            <person name="Anantharaman K."/>
            <person name="Brown C.T."/>
            <person name="Hug L.A."/>
            <person name="Sharon I."/>
            <person name="Castelle C.J."/>
            <person name="Probst A.J."/>
            <person name="Thomas B.C."/>
            <person name="Singh A."/>
            <person name="Wilkins M.J."/>
            <person name="Karaoz U."/>
            <person name="Brodie E.L."/>
            <person name="Williams K.H."/>
            <person name="Hubbard S.S."/>
            <person name="Banfield J.F."/>
        </authorList>
    </citation>
    <scope>NUCLEOTIDE SEQUENCE [LARGE SCALE GENOMIC DNA]</scope>
</reference>
<dbReference type="EMBL" id="MGGW01000014">
    <property type="protein sequence ID" value="OGM54470.1"/>
    <property type="molecule type" value="Genomic_DNA"/>
</dbReference>
<evidence type="ECO:0000313" key="1">
    <source>
        <dbReference type="EMBL" id="OGM54470.1"/>
    </source>
</evidence>
<gene>
    <name evidence="1" type="ORF">A3E44_00200</name>
</gene>
<comment type="caution">
    <text evidence="1">The sequence shown here is derived from an EMBL/GenBank/DDBJ whole genome shotgun (WGS) entry which is preliminary data.</text>
</comment>